<dbReference type="GO" id="GO:0106274">
    <property type="term" value="F:NAD+-protein-arginine ADP-ribosyltransferase activity"/>
    <property type="evidence" value="ECO:0007669"/>
    <property type="project" value="UniProtKB-EC"/>
</dbReference>
<dbReference type="PANTHER" id="PTHR10339">
    <property type="entry name" value="ADP-RIBOSYLTRANSFERASE"/>
    <property type="match status" value="1"/>
</dbReference>
<sequence length="465" mass="53151">MLMNLPELLRNNKLIKLKRYKPIKNSRRAEIWYKRELLLFVKQLRDEIESAVENNRTFFSSQFHDAANDDRTALLDKLNRLGEKKIDEMASRIAGGFTQRAKAQHDNDFSQRLQQATGLDLKSYIQSNPTVNDKVNQLAQANVQLIKSIHNQYLDKVQTVVHQSVLNGKLNRDLLKSLKEIGNITEKRAKLIARDQSSKFNGAIDQAQQEALGITHYIWSTSGDERVRESHAENEGKIFSWASPPPTGHPTHEVNCRCVALPYFGKDSEKLVVGLTQQFEEDRLLKGLIGATAFNFVAEHLTKIVPNIAAYRLSRSEAMSVIAYTGAIHRPLNKALRTGTASAEQLVLAKTLDNALKKIPVHNKTTYRNIELSKKELKAFLARYQQGAIVEEYQFTSTSKTEQNIGFSGNVKFIIHGKTGRDIEQISLYPHEREVLFQTKKRFYVRNVQQKGWFKKTYLVELIEE</sequence>
<dbReference type="PANTHER" id="PTHR10339:SF25">
    <property type="entry name" value="SECRETED EXOENZYME S"/>
    <property type="match status" value="1"/>
</dbReference>
<name>A0A377I8Z3_AVIPA</name>
<gene>
    <name evidence="10" type="ORF">NCTC11296_01698</name>
</gene>
<organism evidence="10 11">
    <name type="scientific">Avibacterium paragallinarum</name>
    <name type="common">Haemophilus gallinarum</name>
    <dbReference type="NCBI Taxonomy" id="728"/>
    <lineage>
        <taxon>Bacteria</taxon>
        <taxon>Pseudomonadati</taxon>
        <taxon>Pseudomonadota</taxon>
        <taxon>Gammaproteobacteria</taxon>
        <taxon>Pasteurellales</taxon>
        <taxon>Pasteurellaceae</taxon>
        <taxon>Avibacterium</taxon>
    </lineage>
</organism>
<evidence type="ECO:0000256" key="1">
    <source>
        <dbReference type="ARBA" id="ARBA00004613"/>
    </source>
</evidence>
<dbReference type="Pfam" id="PF03496">
    <property type="entry name" value="ADPrib_exo_Tox"/>
    <property type="match status" value="1"/>
</dbReference>
<dbReference type="Pfam" id="PF04233">
    <property type="entry name" value="Phage_Mu_F"/>
    <property type="match status" value="1"/>
</dbReference>
<dbReference type="RefSeq" id="WP_051185301.1">
    <property type="nucleotide sequence ID" value="NZ_CP034110.1"/>
</dbReference>
<evidence type="ECO:0000256" key="6">
    <source>
        <dbReference type="ARBA" id="ARBA00022695"/>
    </source>
</evidence>
<dbReference type="PROSITE" id="PS51996">
    <property type="entry name" value="TR_MART"/>
    <property type="match status" value="1"/>
</dbReference>
<keyword evidence="3" id="KW-0800">Toxin</keyword>
<dbReference type="GeneID" id="66255072"/>
<dbReference type="GO" id="GO:0090729">
    <property type="term" value="F:toxin activity"/>
    <property type="evidence" value="ECO:0007669"/>
    <property type="project" value="UniProtKB-KW"/>
</dbReference>
<dbReference type="InterPro" id="IPR050999">
    <property type="entry name" value="ADP-ribosyltransferase_ARG"/>
</dbReference>
<keyword evidence="5" id="KW-0808">Transferase</keyword>
<evidence type="ECO:0000313" key="11">
    <source>
        <dbReference type="Proteomes" id="UP000254465"/>
    </source>
</evidence>
<evidence type="ECO:0000313" key="10">
    <source>
        <dbReference type="EMBL" id="STO71785.1"/>
    </source>
</evidence>
<dbReference type="GO" id="GO:0003950">
    <property type="term" value="F:NAD+ poly-ADP-ribosyltransferase activity"/>
    <property type="evidence" value="ECO:0007669"/>
    <property type="project" value="TreeGrafter"/>
</dbReference>
<evidence type="ECO:0000256" key="4">
    <source>
        <dbReference type="ARBA" id="ARBA00022676"/>
    </source>
</evidence>
<dbReference type="Gene3D" id="3.90.176.10">
    <property type="entry name" value="Toxin ADP-ribosyltransferase, Chain A, domain 1"/>
    <property type="match status" value="1"/>
</dbReference>
<dbReference type="Proteomes" id="UP000254465">
    <property type="component" value="Unassembled WGS sequence"/>
</dbReference>
<evidence type="ECO:0000259" key="9">
    <source>
        <dbReference type="Pfam" id="PF04233"/>
    </source>
</evidence>
<protein>
    <submittedName>
        <fullName evidence="10">Plasmid RP4 TraN-like protein</fullName>
    </submittedName>
</protein>
<evidence type="ECO:0000256" key="5">
    <source>
        <dbReference type="ARBA" id="ARBA00022679"/>
    </source>
</evidence>
<keyword evidence="4" id="KW-0328">Glycosyltransferase</keyword>
<keyword evidence="2" id="KW-0964">Secreted</keyword>
<evidence type="ECO:0000259" key="8">
    <source>
        <dbReference type="Pfam" id="PF03496"/>
    </source>
</evidence>
<feature type="domain" description="ADP ribosyltransferase" evidence="8">
    <location>
        <begin position="309"/>
        <end position="451"/>
    </location>
</feature>
<dbReference type="GO" id="GO:0016779">
    <property type="term" value="F:nucleotidyltransferase activity"/>
    <property type="evidence" value="ECO:0007669"/>
    <property type="project" value="UniProtKB-KW"/>
</dbReference>
<dbReference type="KEGG" id="apag:EIA51_02205"/>
<evidence type="ECO:0000256" key="3">
    <source>
        <dbReference type="ARBA" id="ARBA00022656"/>
    </source>
</evidence>
<reference evidence="10 11" key="1">
    <citation type="submission" date="2018-06" db="EMBL/GenBank/DDBJ databases">
        <authorList>
            <consortium name="Pathogen Informatics"/>
            <person name="Doyle S."/>
        </authorList>
    </citation>
    <scope>NUCLEOTIDE SEQUENCE [LARGE SCALE GENOMIC DNA]</scope>
    <source>
        <strain evidence="10 11">NCTC11296</strain>
    </source>
</reference>
<dbReference type="InterPro" id="IPR003540">
    <property type="entry name" value="ADP-ribosyltransferase"/>
</dbReference>
<dbReference type="AlphaFoldDB" id="A0A377I8Z3"/>
<feature type="domain" description="Phage head morphogenesis" evidence="9">
    <location>
        <begin position="155"/>
        <end position="260"/>
    </location>
</feature>
<dbReference type="InterPro" id="IPR006528">
    <property type="entry name" value="Phage_head_morphogenesis_dom"/>
</dbReference>
<keyword evidence="7" id="KW-0843">Virulence</keyword>
<keyword evidence="6" id="KW-0548">Nucleotidyltransferase</keyword>
<accession>A0A377I8Z3</accession>
<evidence type="ECO:0000256" key="7">
    <source>
        <dbReference type="ARBA" id="ARBA00023026"/>
    </source>
</evidence>
<dbReference type="GO" id="GO:0005576">
    <property type="term" value="C:extracellular region"/>
    <property type="evidence" value="ECO:0007669"/>
    <property type="project" value="UniProtKB-SubCell"/>
</dbReference>
<evidence type="ECO:0000256" key="2">
    <source>
        <dbReference type="ARBA" id="ARBA00022525"/>
    </source>
</evidence>
<proteinExistence type="predicted"/>
<dbReference type="SUPFAM" id="SSF56399">
    <property type="entry name" value="ADP-ribosylation"/>
    <property type="match status" value="1"/>
</dbReference>
<dbReference type="EMBL" id="UGHK01000002">
    <property type="protein sequence ID" value="STO71785.1"/>
    <property type="molecule type" value="Genomic_DNA"/>
</dbReference>
<comment type="subcellular location">
    <subcellularLocation>
        <location evidence="1">Secreted</location>
    </subcellularLocation>
</comment>
<dbReference type="NCBIfam" id="TIGR01641">
    <property type="entry name" value="phageSPP1_gp7"/>
    <property type="match status" value="1"/>
</dbReference>